<reference evidence="1 2" key="1">
    <citation type="journal article" date="2021" name="BMC Biol.">
        <title>Horizontally acquired antibacterial genes associated with adaptive radiation of ladybird beetles.</title>
        <authorList>
            <person name="Li H.S."/>
            <person name="Tang X.F."/>
            <person name="Huang Y.H."/>
            <person name="Xu Z.Y."/>
            <person name="Chen M.L."/>
            <person name="Du X.Y."/>
            <person name="Qiu B.Y."/>
            <person name="Chen P.T."/>
            <person name="Zhang W."/>
            <person name="Slipinski A."/>
            <person name="Escalona H.E."/>
            <person name="Waterhouse R.M."/>
            <person name="Zwick A."/>
            <person name="Pang H."/>
        </authorList>
    </citation>
    <scope>NUCLEOTIDE SEQUENCE [LARGE SCALE GENOMIC DNA]</scope>
    <source>
        <strain evidence="1">SYSU2018</strain>
    </source>
</reference>
<evidence type="ECO:0000313" key="1">
    <source>
        <dbReference type="EMBL" id="KAL3271956.1"/>
    </source>
</evidence>
<keyword evidence="2" id="KW-1185">Reference proteome</keyword>
<dbReference type="AlphaFoldDB" id="A0ABD2MZU9"/>
<dbReference type="EMBL" id="JABFTP020000042">
    <property type="protein sequence ID" value="KAL3271956.1"/>
    <property type="molecule type" value="Genomic_DNA"/>
</dbReference>
<organism evidence="1 2">
    <name type="scientific">Cryptolaemus montrouzieri</name>
    <dbReference type="NCBI Taxonomy" id="559131"/>
    <lineage>
        <taxon>Eukaryota</taxon>
        <taxon>Metazoa</taxon>
        <taxon>Ecdysozoa</taxon>
        <taxon>Arthropoda</taxon>
        <taxon>Hexapoda</taxon>
        <taxon>Insecta</taxon>
        <taxon>Pterygota</taxon>
        <taxon>Neoptera</taxon>
        <taxon>Endopterygota</taxon>
        <taxon>Coleoptera</taxon>
        <taxon>Polyphaga</taxon>
        <taxon>Cucujiformia</taxon>
        <taxon>Coccinelloidea</taxon>
        <taxon>Coccinellidae</taxon>
        <taxon>Scymninae</taxon>
        <taxon>Scymnini</taxon>
        <taxon>Cryptolaemus</taxon>
    </lineage>
</organism>
<gene>
    <name evidence="1" type="ORF">HHI36_022426</name>
</gene>
<accession>A0ABD2MZU9</accession>
<comment type="caution">
    <text evidence="1">The sequence shown here is derived from an EMBL/GenBank/DDBJ whole genome shotgun (WGS) entry which is preliminary data.</text>
</comment>
<name>A0ABD2MZU9_9CUCU</name>
<dbReference type="Proteomes" id="UP001516400">
    <property type="component" value="Unassembled WGS sequence"/>
</dbReference>
<evidence type="ECO:0000313" key="2">
    <source>
        <dbReference type="Proteomes" id="UP001516400"/>
    </source>
</evidence>
<protein>
    <submittedName>
        <fullName evidence="1">Uncharacterized protein</fullName>
    </submittedName>
</protein>
<proteinExistence type="predicted"/>
<sequence>MRDGGLTTSSAEDIEYSKAINKNHQKWTTINVYLLHQNVESLQYKIGRVEEFLETLKEKPQIIVLTEHWFRTGEGDLAAVGGYHLVSAYSRGVKRMVKAVSYPQRALVVDTALSLHSAQYLKISEITGGDRKDKERFVKVYSSAKLDHFANIVSSMTWNSVYKQTDVNEAYSQFLKTLETEMGKVFKSKKIKRNSKKFNWITADIRQKCRIKRRLYFQKRRGEIDAETYSRFVKLLNRQRKRQICPTSRTTVRRVGLYGMSLEKRRVQIKEQGISQC</sequence>